<dbReference type="GO" id="GO:0008168">
    <property type="term" value="F:methyltransferase activity"/>
    <property type="evidence" value="ECO:0007669"/>
    <property type="project" value="UniProtKB-KW"/>
</dbReference>
<dbReference type="Gene3D" id="3.40.50.150">
    <property type="entry name" value="Vaccinia Virus protein VP39"/>
    <property type="match status" value="1"/>
</dbReference>
<feature type="domain" description="Methyltransferase type 11" evidence="1">
    <location>
        <begin position="40"/>
        <end position="129"/>
    </location>
</feature>
<dbReference type="Pfam" id="PF08241">
    <property type="entry name" value="Methyltransf_11"/>
    <property type="match status" value="1"/>
</dbReference>
<sequence length="235" mass="24753">MLDYDEEANRYDATRGGEPRAQAAADAVLGLVPENAHTLLDLACGTGLVTRRMTRPGLHPIGVDRASGMLRAAAPRLSGAALQADARQLPFVDSTFDAVTAVWLLHLLDDAAPVIAEAARVLRPGGVFVTTVDKAAAHLVDSDICALVGPHGRRPPTDATERITTIAAEHGLRPQGSATFVGHGQGRVPARLAREVRAGRIYARGGEELAARLEGLPDQAAPRPDPTYTLLAFAV</sequence>
<dbReference type="RefSeq" id="WP_326021207.1">
    <property type="nucleotide sequence ID" value="NZ_JAOZYC010000152.1"/>
</dbReference>
<dbReference type="InterPro" id="IPR029063">
    <property type="entry name" value="SAM-dependent_MTases_sf"/>
</dbReference>
<dbReference type="PANTHER" id="PTHR43591">
    <property type="entry name" value="METHYLTRANSFERASE"/>
    <property type="match status" value="1"/>
</dbReference>
<name>A0ABU6FD78_9ACTN</name>
<keyword evidence="2" id="KW-0808">Transferase</keyword>
<dbReference type="CDD" id="cd02440">
    <property type="entry name" value="AdoMet_MTases"/>
    <property type="match status" value="1"/>
</dbReference>
<reference evidence="2 3" key="1">
    <citation type="submission" date="2022-10" db="EMBL/GenBank/DDBJ databases">
        <authorList>
            <person name="Xie J."/>
            <person name="Shen N."/>
        </authorList>
    </citation>
    <scope>NUCLEOTIDE SEQUENCE [LARGE SCALE GENOMIC DNA]</scope>
    <source>
        <strain evidence="2 3">YIM65594</strain>
    </source>
</reference>
<dbReference type="GO" id="GO:0032259">
    <property type="term" value="P:methylation"/>
    <property type="evidence" value="ECO:0007669"/>
    <property type="project" value="UniProtKB-KW"/>
</dbReference>
<keyword evidence="3" id="KW-1185">Reference proteome</keyword>
<dbReference type="PANTHER" id="PTHR43591:SF99">
    <property type="entry name" value="OS06G0646000 PROTEIN"/>
    <property type="match status" value="1"/>
</dbReference>
<proteinExistence type="predicted"/>
<dbReference type="SUPFAM" id="SSF53335">
    <property type="entry name" value="S-adenosyl-L-methionine-dependent methyltransferases"/>
    <property type="match status" value="1"/>
</dbReference>
<accession>A0ABU6FD78</accession>
<gene>
    <name evidence="2" type="ORF">OKJ99_30750</name>
</gene>
<protein>
    <submittedName>
        <fullName evidence="2">Class I SAM-dependent methyltransferase</fullName>
    </submittedName>
</protein>
<dbReference type="InterPro" id="IPR013216">
    <property type="entry name" value="Methyltransf_11"/>
</dbReference>
<evidence type="ECO:0000313" key="3">
    <source>
        <dbReference type="Proteomes" id="UP001354931"/>
    </source>
</evidence>
<keyword evidence="2" id="KW-0489">Methyltransferase</keyword>
<dbReference type="Proteomes" id="UP001354931">
    <property type="component" value="Unassembled WGS sequence"/>
</dbReference>
<organism evidence="2 3">
    <name type="scientific">Streptomyces endophyticus</name>
    <dbReference type="NCBI Taxonomy" id="714166"/>
    <lineage>
        <taxon>Bacteria</taxon>
        <taxon>Bacillati</taxon>
        <taxon>Actinomycetota</taxon>
        <taxon>Actinomycetes</taxon>
        <taxon>Kitasatosporales</taxon>
        <taxon>Streptomycetaceae</taxon>
        <taxon>Streptomyces</taxon>
    </lineage>
</organism>
<evidence type="ECO:0000259" key="1">
    <source>
        <dbReference type="Pfam" id="PF08241"/>
    </source>
</evidence>
<comment type="caution">
    <text evidence="2">The sequence shown here is derived from an EMBL/GenBank/DDBJ whole genome shotgun (WGS) entry which is preliminary data.</text>
</comment>
<dbReference type="EMBL" id="JAOZYC010000152">
    <property type="protein sequence ID" value="MEB8341883.1"/>
    <property type="molecule type" value="Genomic_DNA"/>
</dbReference>
<evidence type="ECO:0000313" key="2">
    <source>
        <dbReference type="EMBL" id="MEB8341883.1"/>
    </source>
</evidence>